<accession>A0A315ZC34</accession>
<dbReference type="SUPFAM" id="SSF48452">
    <property type="entry name" value="TPR-like"/>
    <property type="match status" value="4"/>
</dbReference>
<dbReference type="RefSeq" id="WP_109619118.1">
    <property type="nucleotide sequence ID" value="NZ_QGDO01000003.1"/>
</dbReference>
<dbReference type="Gene3D" id="1.25.40.10">
    <property type="entry name" value="Tetratricopeptide repeat domain"/>
    <property type="match status" value="8"/>
</dbReference>
<dbReference type="PROSITE" id="PS50005">
    <property type="entry name" value="TPR"/>
    <property type="match status" value="5"/>
</dbReference>
<evidence type="ECO:0000256" key="1">
    <source>
        <dbReference type="ARBA" id="ARBA00022737"/>
    </source>
</evidence>
<dbReference type="SMART" id="SM00028">
    <property type="entry name" value="TPR"/>
    <property type="match status" value="14"/>
</dbReference>
<dbReference type="AlphaFoldDB" id="A0A315ZC34"/>
<proteinExistence type="predicted"/>
<reference evidence="5 6" key="1">
    <citation type="submission" date="2018-03" db="EMBL/GenBank/DDBJ databases">
        <title>Genomic Encyclopedia of Archaeal and Bacterial Type Strains, Phase II (KMG-II): from individual species to whole genera.</title>
        <authorList>
            <person name="Goeker M."/>
        </authorList>
    </citation>
    <scope>NUCLEOTIDE SEQUENCE [LARGE SCALE GENOMIC DNA]</scope>
    <source>
        <strain evidence="5 6">DSM 28229</strain>
    </source>
</reference>
<evidence type="ECO:0000256" key="4">
    <source>
        <dbReference type="SAM" id="SignalP"/>
    </source>
</evidence>
<feature type="repeat" description="TPR" evidence="3">
    <location>
        <begin position="856"/>
        <end position="889"/>
    </location>
</feature>
<feature type="repeat" description="TPR" evidence="3">
    <location>
        <begin position="602"/>
        <end position="635"/>
    </location>
</feature>
<dbReference type="Proteomes" id="UP000245535">
    <property type="component" value="Unassembled WGS sequence"/>
</dbReference>
<dbReference type="InterPro" id="IPR050498">
    <property type="entry name" value="Ycf3"/>
</dbReference>
<dbReference type="SMART" id="SM00671">
    <property type="entry name" value="SEL1"/>
    <property type="match status" value="5"/>
</dbReference>
<evidence type="ECO:0000256" key="2">
    <source>
        <dbReference type="ARBA" id="ARBA00022803"/>
    </source>
</evidence>
<name>A0A315ZC34_SEDFL</name>
<feature type="chain" id="PRO_5016303129" evidence="4">
    <location>
        <begin position="21"/>
        <end position="1007"/>
    </location>
</feature>
<dbReference type="EMBL" id="QGDO01000003">
    <property type="protein sequence ID" value="PWJ42294.1"/>
    <property type="molecule type" value="Genomic_DNA"/>
</dbReference>
<gene>
    <name evidence="5" type="ORF">BC781_103546</name>
</gene>
<dbReference type="OrthoDB" id="9814448at2"/>
<sequence length="1007" mass="116099">MAKHKLLIGLLAVSANAALAQQSISDKNQNQIYQEAVLHFEDEKYALAQKEFSSIEKDLFNDKKINADFYLAVCKLNDENLDDSSGLLKWIENNPFHNKKAEANFYLAKNLFGKEDYFQASKYLKAKPRLDIYSEHKVESDYMKAYSAFVIGKDKEARNIFEKLKKSDNPYQLQAYYYAGFIALKNKKFDEALKNFEKALKDKQYTEKCNEHIPEIYNNREEYNKTITFLTDKSELTSVQSLLLGEAYFHKKDYEKAAESFKKYADSSSKLTREQYFRLGYSQFKIGYEVEAIPNLNKAADGEDQLAQNAAYYLGIAHISIKNKQLAIAAFNKARTLEHDQNIRENAAYYLARVSLDVKDYQSAITSCDYYFSNFKEGEHLQDIYNISTTAYLNTGDYNKALEHIEKIKTKNQQIKEAYQEIAFNKAVQDFNDGKTSEALHMLSKSLEYPYDRQLKNEAYFWKGEIFASNKEYSKAIQNYARVSKSSDKSTDALYGTAYSYFNSKEYEQAKTYFKQFLRNGKGTTRATLADALVRLADCYLAEKDYEKALETFDLSISNGSAEIDYIAYQKGIANRFSDHFKDAKENFEVVIYSYKSSVYRDKSLYQLGIMYSDRNEFGRAASYFSTLIEEYPESPLNLYAYNKRALAYKAAGDLKAAADNFKALIEKEPSGQFAENAIRQLEDINGSGMKVNDLQNYKEIFSKANPESLAIVQAEFEQAKKPFANENYVQAISKLNEFIEKNPTSALLDEANYTLGVAYKLTKDYNNAASAFRTINSNTFKEKALRNLAEVEQRLGEYAKAFNSFKELNRITTNKRYKLLAYRGLMQTAFIIEDYVATDTYANALIEQGGNRYAMEAELYIGKTYLKQHKHQKAIEQLQKVTTISENMYGAEAQFLIGQALREQEKFEESTEELISIRRKYESYTKWLYKAYLLIAENYIDLENFFQAKATLKSIAEYSTDETVKVKAQERLDWLEEKTKKIEADTLQQQTSVETMDSTNVQEASN</sequence>
<dbReference type="PANTHER" id="PTHR44858:SF1">
    <property type="entry name" value="UDP-N-ACETYLGLUCOSAMINE--PEPTIDE N-ACETYLGLUCOSAMINYLTRANSFERASE SPINDLY-RELATED"/>
    <property type="match status" value="1"/>
</dbReference>
<keyword evidence="4" id="KW-0732">Signal</keyword>
<keyword evidence="2 3" id="KW-0802">TPR repeat</keyword>
<evidence type="ECO:0000313" key="6">
    <source>
        <dbReference type="Proteomes" id="UP000245535"/>
    </source>
</evidence>
<dbReference type="Pfam" id="PF13432">
    <property type="entry name" value="TPR_16"/>
    <property type="match status" value="4"/>
</dbReference>
<keyword evidence="6" id="KW-1185">Reference proteome</keyword>
<dbReference type="PANTHER" id="PTHR44858">
    <property type="entry name" value="TETRATRICOPEPTIDE REPEAT PROTEIN 6"/>
    <property type="match status" value="1"/>
</dbReference>
<feature type="repeat" description="TPR" evidence="3">
    <location>
        <begin position="639"/>
        <end position="672"/>
    </location>
</feature>
<feature type="signal peptide" evidence="4">
    <location>
        <begin position="1"/>
        <end position="20"/>
    </location>
</feature>
<evidence type="ECO:0000256" key="3">
    <source>
        <dbReference type="PROSITE-ProRule" id="PRU00339"/>
    </source>
</evidence>
<organism evidence="5 6">
    <name type="scientific">Sediminitomix flava</name>
    <dbReference type="NCBI Taxonomy" id="379075"/>
    <lineage>
        <taxon>Bacteria</taxon>
        <taxon>Pseudomonadati</taxon>
        <taxon>Bacteroidota</taxon>
        <taxon>Cytophagia</taxon>
        <taxon>Cytophagales</taxon>
        <taxon>Flammeovirgaceae</taxon>
        <taxon>Sediminitomix</taxon>
    </lineage>
</organism>
<evidence type="ECO:0000313" key="5">
    <source>
        <dbReference type="EMBL" id="PWJ42294.1"/>
    </source>
</evidence>
<feature type="repeat" description="TPR" evidence="3">
    <location>
        <begin position="173"/>
        <end position="206"/>
    </location>
</feature>
<dbReference type="InterPro" id="IPR011990">
    <property type="entry name" value="TPR-like_helical_dom_sf"/>
</dbReference>
<feature type="repeat" description="TPR" evidence="3">
    <location>
        <begin position="530"/>
        <end position="563"/>
    </location>
</feature>
<dbReference type="InterPro" id="IPR006597">
    <property type="entry name" value="Sel1-like"/>
</dbReference>
<keyword evidence="1" id="KW-0677">Repeat</keyword>
<comment type="caution">
    <text evidence="5">The sequence shown here is derived from an EMBL/GenBank/DDBJ whole genome shotgun (WGS) entry which is preliminary data.</text>
</comment>
<dbReference type="InterPro" id="IPR019734">
    <property type="entry name" value="TPR_rpt"/>
</dbReference>
<protein>
    <submittedName>
        <fullName evidence="5">Outer membrane protein assembly factor BamD (BamD/ComL family)</fullName>
    </submittedName>
</protein>